<dbReference type="Pfam" id="PF00581">
    <property type="entry name" value="Rhodanese"/>
    <property type="match status" value="1"/>
</dbReference>
<protein>
    <recommendedName>
        <fullName evidence="1">Rhodanese domain-containing protein</fullName>
    </recommendedName>
</protein>
<accession>A0A3B1A719</accession>
<reference evidence="2" key="1">
    <citation type="submission" date="2018-06" db="EMBL/GenBank/DDBJ databases">
        <authorList>
            <person name="Zhirakovskaya E."/>
        </authorList>
    </citation>
    <scope>NUCLEOTIDE SEQUENCE</scope>
</reference>
<evidence type="ECO:0000259" key="1">
    <source>
        <dbReference type="PROSITE" id="PS50206"/>
    </source>
</evidence>
<evidence type="ECO:0000313" key="2">
    <source>
        <dbReference type="EMBL" id="VAW99861.1"/>
    </source>
</evidence>
<proteinExistence type="predicted"/>
<dbReference type="Gene3D" id="3.40.250.10">
    <property type="entry name" value="Rhodanese-like domain"/>
    <property type="match status" value="1"/>
</dbReference>
<dbReference type="SUPFAM" id="SSF52821">
    <property type="entry name" value="Rhodanese/Cell cycle control phosphatase"/>
    <property type="match status" value="1"/>
</dbReference>
<dbReference type="EMBL" id="UOFR01000070">
    <property type="protein sequence ID" value="VAW99861.1"/>
    <property type="molecule type" value="Genomic_DNA"/>
</dbReference>
<dbReference type="InterPro" id="IPR036873">
    <property type="entry name" value="Rhodanese-like_dom_sf"/>
</dbReference>
<dbReference type="SMART" id="SM00450">
    <property type="entry name" value="RHOD"/>
    <property type="match status" value="1"/>
</dbReference>
<dbReference type="CDD" id="cd00158">
    <property type="entry name" value="RHOD"/>
    <property type="match status" value="1"/>
</dbReference>
<dbReference type="PROSITE" id="PS50206">
    <property type="entry name" value="RHODANESE_3"/>
    <property type="match status" value="1"/>
</dbReference>
<feature type="domain" description="Rhodanese" evidence="1">
    <location>
        <begin position="102"/>
        <end position="236"/>
    </location>
</feature>
<name>A0A3B1A719_9ZZZZ</name>
<dbReference type="AlphaFoldDB" id="A0A3B1A719"/>
<gene>
    <name evidence="2" type="ORF">MNBD_GAMMA21-2385</name>
</gene>
<dbReference type="InterPro" id="IPR001763">
    <property type="entry name" value="Rhodanese-like_dom"/>
</dbReference>
<sequence length="237" mass="26421">MRNIFLTRRVAVVTMLMTVFYAGAVCALDVKITQQLPHFQIKHAGQDVVVQRVQDQENKLIGGFSKTSRKCPPFCIQPMKVLDGVSTAGELEVIDFLRHNVAAGSGVLIDARTPSWHARGTIPGSINIPFTLFSLKESDTRLIKAMSKLGVKPWVVPPSDGMWAYIKEKTGIEKRPHPYWDFSGAKDIVLWCNGMWCGQSPRAIKGLVRNGYPVDKIHYYRGGMQGWKILGLTVVVP</sequence>
<organism evidence="2">
    <name type="scientific">hydrothermal vent metagenome</name>
    <dbReference type="NCBI Taxonomy" id="652676"/>
    <lineage>
        <taxon>unclassified sequences</taxon>
        <taxon>metagenomes</taxon>
        <taxon>ecological metagenomes</taxon>
    </lineage>
</organism>